<proteinExistence type="predicted"/>
<reference evidence="1" key="2">
    <citation type="submission" date="2020-11" db="EMBL/GenBank/DDBJ databases">
        <authorList>
            <person name="McCartney M.A."/>
            <person name="Auch B."/>
            <person name="Kono T."/>
            <person name="Mallez S."/>
            <person name="Becker A."/>
            <person name="Gohl D.M."/>
            <person name="Silverstein K.A.T."/>
            <person name="Koren S."/>
            <person name="Bechman K.B."/>
            <person name="Herman A."/>
            <person name="Abrahante J.E."/>
            <person name="Garbe J."/>
        </authorList>
    </citation>
    <scope>NUCLEOTIDE SEQUENCE</scope>
    <source>
        <strain evidence="1">Duluth1</strain>
        <tissue evidence="1">Whole animal</tissue>
    </source>
</reference>
<protein>
    <submittedName>
        <fullName evidence="1">Uncharacterized protein</fullName>
    </submittedName>
</protein>
<organism evidence="1 2">
    <name type="scientific">Dreissena polymorpha</name>
    <name type="common">Zebra mussel</name>
    <name type="synonym">Mytilus polymorpha</name>
    <dbReference type="NCBI Taxonomy" id="45954"/>
    <lineage>
        <taxon>Eukaryota</taxon>
        <taxon>Metazoa</taxon>
        <taxon>Spiralia</taxon>
        <taxon>Lophotrochozoa</taxon>
        <taxon>Mollusca</taxon>
        <taxon>Bivalvia</taxon>
        <taxon>Autobranchia</taxon>
        <taxon>Heteroconchia</taxon>
        <taxon>Euheterodonta</taxon>
        <taxon>Imparidentia</taxon>
        <taxon>Neoheterodontei</taxon>
        <taxon>Myida</taxon>
        <taxon>Dreissenoidea</taxon>
        <taxon>Dreissenidae</taxon>
        <taxon>Dreissena</taxon>
    </lineage>
</organism>
<reference evidence="1" key="1">
    <citation type="journal article" date="2019" name="bioRxiv">
        <title>The Genome of the Zebra Mussel, Dreissena polymorpha: A Resource for Invasive Species Research.</title>
        <authorList>
            <person name="McCartney M.A."/>
            <person name="Auch B."/>
            <person name="Kono T."/>
            <person name="Mallez S."/>
            <person name="Zhang Y."/>
            <person name="Obille A."/>
            <person name="Becker A."/>
            <person name="Abrahante J.E."/>
            <person name="Garbe J."/>
            <person name="Badalamenti J.P."/>
            <person name="Herman A."/>
            <person name="Mangelson H."/>
            <person name="Liachko I."/>
            <person name="Sullivan S."/>
            <person name="Sone E.D."/>
            <person name="Koren S."/>
            <person name="Silverstein K.A.T."/>
            <person name="Beckman K.B."/>
            <person name="Gohl D.M."/>
        </authorList>
    </citation>
    <scope>NUCLEOTIDE SEQUENCE</scope>
    <source>
        <strain evidence="1">Duluth1</strain>
        <tissue evidence="1">Whole animal</tissue>
    </source>
</reference>
<accession>A0A9D4HLT5</accession>
<keyword evidence="2" id="KW-1185">Reference proteome</keyword>
<sequence length="157" mass="18177">MRRRMMINILDIPNFGNKFIQFRRMRESTRHNGLHLCPTSVVVRSINAALPPSPCSLLSKTMHGQISIQKANLRLHEGSCPVVDQDNRTLTDINRIRTGDVMHEFRTNSKLTYEDCTHNGGLCPFYPLENFEHAQNVPTERNGYHRTSPNKERIHRI</sequence>
<comment type="caution">
    <text evidence="1">The sequence shown here is derived from an EMBL/GenBank/DDBJ whole genome shotgun (WGS) entry which is preliminary data.</text>
</comment>
<evidence type="ECO:0000313" key="2">
    <source>
        <dbReference type="Proteomes" id="UP000828390"/>
    </source>
</evidence>
<gene>
    <name evidence="1" type="ORF">DPMN_051037</name>
</gene>
<dbReference type="EMBL" id="JAIWYP010000012">
    <property type="protein sequence ID" value="KAH3725202.1"/>
    <property type="molecule type" value="Genomic_DNA"/>
</dbReference>
<dbReference type="AlphaFoldDB" id="A0A9D4HLT5"/>
<evidence type="ECO:0000313" key="1">
    <source>
        <dbReference type="EMBL" id="KAH3725202.1"/>
    </source>
</evidence>
<dbReference type="Proteomes" id="UP000828390">
    <property type="component" value="Unassembled WGS sequence"/>
</dbReference>
<name>A0A9D4HLT5_DREPO</name>